<comment type="catalytic activity">
    <reaction evidence="5">
        <text>[protein]-C-terminal S-[(2E,6E)-farnesyl]-L-cysteine + S-adenosyl-L-methionine = [protein]-C-terminal S-[(2E,6E)-farnesyl]-L-cysteine methyl ester + S-adenosyl-L-homocysteine</text>
        <dbReference type="Rhea" id="RHEA:21672"/>
        <dbReference type="Rhea" id="RHEA-COMP:12125"/>
        <dbReference type="Rhea" id="RHEA-COMP:12126"/>
        <dbReference type="ChEBI" id="CHEBI:57856"/>
        <dbReference type="ChEBI" id="CHEBI:59789"/>
        <dbReference type="ChEBI" id="CHEBI:90510"/>
        <dbReference type="ChEBI" id="CHEBI:90511"/>
        <dbReference type="EC" id="2.1.1.100"/>
    </reaction>
</comment>
<feature type="transmembrane region" description="Helical" evidence="5">
    <location>
        <begin position="163"/>
        <end position="185"/>
    </location>
</feature>
<feature type="transmembrane region" description="Helical" evidence="5">
    <location>
        <begin position="103"/>
        <end position="125"/>
    </location>
</feature>
<evidence type="ECO:0000313" key="7">
    <source>
        <dbReference type="EMBL" id="OBZ75423.1"/>
    </source>
</evidence>
<comment type="subcellular location">
    <subcellularLocation>
        <location evidence="5">Endoplasmic reticulum membrane</location>
        <topology evidence="5">Multi-pass membrane protein</topology>
    </subcellularLocation>
    <subcellularLocation>
        <location evidence="1">Membrane</location>
        <topology evidence="1">Multi-pass membrane protein</topology>
    </subcellularLocation>
</comment>
<dbReference type="InterPro" id="IPR007269">
    <property type="entry name" value="ICMT_MeTrfase"/>
</dbReference>
<keyword evidence="5" id="KW-0489">Methyltransferase</keyword>
<feature type="chain" id="PRO_5008889100" description="Protein-S-isoprenylcysteine O-methyltransferase" evidence="6">
    <location>
        <begin position="24"/>
        <end position="248"/>
    </location>
</feature>
<keyword evidence="5" id="KW-0256">Endoplasmic reticulum</keyword>
<keyword evidence="2 5" id="KW-0812">Transmembrane</keyword>
<keyword evidence="6" id="KW-0732">Signal</keyword>
<proteinExistence type="inferred from homology"/>
<evidence type="ECO:0000256" key="3">
    <source>
        <dbReference type="ARBA" id="ARBA00022989"/>
    </source>
</evidence>
<dbReference type="Gene3D" id="1.20.120.1630">
    <property type="match status" value="1"/>
</dbReference>
<comment type="similarity">
    <text evidence="5">Belongs to the class VI-like SAM-binding methyltransferase superfamily. Isoprenylcysteine carboxyl methyltransferase family.</text>
</comment>
<gene>
    <name evidence="7" type="primary">ICMT_1</name>
    <name evidence="7" type="ORF">A0H81_04299</name>
</gene>
<keyword evidence="3 5" id="KW-1133">Transmembrane helix</keyword>
<dbReference type="PANTHER" id="PTHR12714:SF9">
    <property type="entry name" value="PROTEIN-S-ISOPRENYLCYSTEINE O-METHYLTRANSFERASE"/>
    <property type="match status" value="1"/>
</dbReference>
<accession>A0A1C7MET0</accession>
<comment type="caution">
    <text evidence="5">Lacks conserved residue(s) required for the propagation of feature annotation.</text>
</comment>
<dbReference type="PANTHER" id="PTHR12714">
    <property type="entry name" value="PROTEIN-S ISOPRENYLCYSTEINE O-METHYLTRANSFERASE"/>
    <property type="match status" value="1"/>
</dbReference>
<evidence type="ECO:0000256" key="5">
    <source>
        <dbReference type="RuleBase" id="RU362022"/>
    </source>
</evidence>
<name>A0A1C7MET0_GRIFR</name>
<dbReference type="OMA" id="RFFTWEL"/>
<dbReference type="EMBL" id="LUGG01000004">
    <property type="protein sequence ID" value="OBZ75423.1"/>
    <property type="molecule type" value="Genomic_DNA"/>
</dbReference>
<keyword evidence="5" id="KW-0949">S-adenosyl-L-methionine</keyword>
<dbReference type="GO" id="GO:0032259">
    <property type="term" value="P:methylation"/>
    <property type="evidence" value="ECO:0007669"/>
    <property type="project" value="UniProtKB-KW"/>
</dbReference>
<keyword evidence="5" id="KW-0808">Transferase</keyword>
<keyword evidence="4 5" id="KW-0472">Membrane</keyword>
<comment type="caution">
    <text evidence="7">The sequence shown here is derived from an EMBL/GenBank/DDBJ whole genome shotgun (WGS) entry which is preliminary data.</text>
</comment>
<evidence type="ECO:0000256" key="2">
    <source>
        <dbReference type="ARBA" id="ARBA00022692"/>
    </source>
</evidence>
<dbReference type="GO" id="GO:0005789">
    <property type="term" value="C:endoplasmic reticulum membrane"/>
    <property type="evidence" value="ECO:0007669"/>
    <property type="project" value="UniProtKB-SubCell"/>
</dbReference>
<evidence type="ECO:0000256" key="4">
    <source>
        <dbReference type="ARBA" id="ARBA00023136"/>
    </source>
</evidence>
<protein>
    <recommendedName>
        <fullName evidence="5">Protein-S-isoprenylcysteine O-methyltransferase</fullName>
        <ecNumber evidence="5">2.1.1.100</ecNumber>
    </recommendedName>
</protein>
<reference evidence="7 8" key="1">
    <citation type="submission" date="2016-03" db="EMBL/GenBank/DDBJ databases">
        <title>Whole genome sequencing of Grifola frondosa 9006-11.</title>
        <authorList>
            <person name="Min B."/>
            <person name="Park H."/>
            <person name="Kim J.-G."/>
            <person name="Cho H."/>
            <person name="Oh Y.-L."/>
            <person name="Kong W.-S."/>
            <person name="Choi I.-G."/>
        </authorList>
    </citation>
    <scope>NUCLEOTIDE SEQUENCE [LARGE SCALE GENOMIC DNA]</scope>
    <source>
        <strain evidence="7 8">9006-11</strain>
    </source>
</reference>
<dbReference type="STRING" id="5627.A0A1C7MET0"/>
<evidence type="ECO:0000256" key="6">
    <source>
        <dbReference type="SAM" id="SignalP"/>
    </source>
</evidence>
<keyword evidence="8" id="KW-1185">Reference proteome</keyword>
<dbReference type="AlphaFoldDB" id="A0A1C7MET0"/>
<dbReference type="GO" id="GO:0004671">
    <property type="term" value="F:protein C-terminal S-isoprenylcysteine carboxyl O-methyltransferase activity"/>
    <property type="evidence" value="ECO:0007669"/>
    <property type="project" value="UniProtKB-EC"/>
</dbReference>
<feature type="signal peptide" evidence="6">
    <location>
        <begin position="1"/>
        <end position="23"/>
    </location>
</feature>
<organism evidence="7 8">
    <name type="scientific">Grifola frondosa</name>
    <name type="common">Maitake</name>
    <name type="synonym">Polyporus frondosus</name>
    <dbReference type="NCBI Taxonomy" id="5627"/>
    <lineage>
        <taxon>Eukaryota</taxon>
        <taxon>Fungi</taxon>
        <taxon>Dikarya</taxon>
        <taxon>Basidiomycota</taxon>
        <taxon>Agaricomycotina</taxon>
        <taxon>Agaricomycetes</taxon>
        <taxon>Polyporales</taxon>
        <taxon>Grifolaceae</taxon>
        <taxon>Grifola</taxon>
    </lineage>
</organism>
<evidence type="ECO:0000256" key="1">
    <source>
        <dbReference type="ARBA" id="ARBA00004141"/>
    </source>
</evidence>
<dbReference type="EC" id="2.1.1.100" evidence="5"/>
<evidence type="ECO:0000313" key="8">
    <source>
        <dbReference type="Proteomes" id="UP000092993"/>
    </source>
</evidence>
<dbReference type="Proteomes" id="UP000092993">
    <property type="component" value="Unassembled WGS sequence"/>
</dbReference>
<feature type="transmembrane region" description="Helical" evidence="5">
    <location>
        <begin position="197"/>
        <end position="215"/>
    </location>
</feature>
<dbReference type="Pfam" id="PF04140">
    <property type="entry name" value="ICMT"/>
    <property type="match status" value="1"/>
</dbReference>
<sequence>MSLLIMPLLTTPLLKVPLSITRALCVQIATTPPNPPPLQSEMKKFGAQPDTLSKRSGAWKTATGMRFVLWCTTLCETAVIVAEMFPSTVSDKVLSLLPHPPSAAALCVSPVFFAGWLFTCTGALIRMSCFRTLGRLFTWELAVRDNHRLVTTGPYSIVRHPSYTGSTLVGIGNLLCAFGPGSYWVESGFLRSPVGRVLGTAWLVYWIFIPALLWSRVNKEDAVLKKEFGKEWEAWAKKTPYKLLPFVY</sequence>
<dbReference type="OrthoDB" id="422086at2759"/>